<reference evidence="2" key="1">
    <citation type="submission" date="2021-01" db="EMBL/GenBank/DDBJ databases">
        <authorList>
            <person name="Li R."/>
            <person name="Bekaert M."/>
        </authorList>
    </citation>
    <scope>NUCLEOTIDE SEQUENCE</scope>
    <source>
        <strain evidence="2">Farmed</strain>
    </source>
</reference>
<dbReference type="EMBL" id="CAHIKZ030004467">
    <property type="protein sequence ID" value="CAE1310923.1"/>
    <property type="molecule type" value="Genomic_DNA"/>
</dbReference>
<feature type="transmembrane region" description="Helical" evidence="1">
    <location>
        <begin position="131"/>
        <end position="159"/>
    </location>
</feature>
<organism evidence="2 3">
    <name type="scientific">Acanthosepion pharaonis</name>
    <name type="common">Pharaoh cuttlefish</name>
    <name type="synonym">Sepia pharaonis</name>
    <dbReference type="NCBI Taxonomy" id="158019"/>
    <lineage>
        <taxon>Eukaryota</taxon>
        <taxon>Metazoa</taxon>
        <taxon>Spiralia</taxon>
        <taxon>Lophotrochozoa</taxon>
        <taxon>Mollusca</taxon>
        <taxon>Cephalopoda</taxon>
        <taxon>Coleoidea</taxon>
        <taxon>Decapodiformes</taxon>
        <taxon>Sepiida</taxon>
        <taxon>Sepiina</taxon>
        <taxon>Sepiidae</taxon>
        <taxon>Acanthosepion</taxon>
    </lineage>
</organism>
<protein>
    <submittedName>
        <fullName evidence="2">Uncharacterized protein</fullName>
    </submittedName>
</protein>
<keyword evidence="1" id="KW-1133">Transmembrane helix</keyword>
<dbReference type="OrthoDB" id="6274630at2759"/>
<evidence type="ECO:0000256" key="1">
    <source>
        <dbReference type="SAM" id="Phobius"/>
    </source>
</evidence>
<proteinExistence type="predicted"/>
<name>A0A812DUH3_ACAPH</name>
<keyword evidence="1" id="KW-0472">Membrane</keyword>
<keyword evidence="3" id="KW-1185">Reference proteome</keyword>
<sequence length="233" mass="25702">MSLEVWMSAYSASGGIPSGPAALPDLRDLMALVISFLVTGPVLMSNSLLGGEISGGKDGVCLLSVSPILLSVPLTLRWYCHSGLTVFPRESPCGFIQPFHVSLAHCSLCFMGQVLNEVSLVFSQTYLHFRIFLPVACLQFLLLFLVLGLVDLVFLFFSLGDQCPCFCCQPLLVFLCLPLYDCLTCCFSGVVQDMPLFFYCFFWQLGKQAELVPQFQLEFFCFPPSLSLSGYSC</sequence>
<dbReference type="AlphaFoldDB" id="A0A812DUH3"/>
<feature type="transmembrane region" description="Helical" evidence="1">
    <location>
        <begin position="60"/>
        <end position="79"/>
    </location>
</feature>
<evidence type="ECO:0000313" key="2">
    <source>
        <dbReference type="EMBL" id="CAE1310923.1"/>
    </source>
</evidence>
<dbReference type="Proteomes" id="UP000597762">
    <property type="component" value="Unassembled WGS sequence"/>
</dbReference>
<gene>
    <name evidence="2" type="ORF">SPHA_62438</name>
</gene>
<evidence type="ECO:0000313" key="3">
    <source>
        <dbReference type="Proteomes" id="UP000597762"/>
    </source>
</evidence>
<feature type="transmembrane region" description="Helical" evidence="1">
    <location>
        <begin position="29"/>
        <end position="48"/>
    </location>
</feature>
<keyword evidence="1" id="KW-0812">Transmembrane</keyword>
<accession>A0A812DUH3</accession>
<comment type="caution">
    <text evidence="2">The sequence shown here is derived from an EMBL/GenBank/DDBJ whole genome shotgun (WGS) entry which is preliminary data.</text>
</comment>